<evidence type="ECO:0000313" key="7">
    <source>
        <dbReference type="Proteomes" id="UP000595895"/>
    </source>
</evidence>
<dbReference type="RefSeq" id="WP_200275145.1">
    <property type="nucleotide sequence ID" value="NZ_CP066802.1"/>
</dbReference>
<dbReference type="GO" id="GO:0010498">
    <property type="term" value="P:proteasomal protein catabolic process"/>
    <property type="evidence" value="ECO:0007669"/>
    <property type="project" value="InterPro"/>
</dbReference>
<feature type="compositionally biased region" description="Basic and acidic residues" evidence="5">
    <location>
        <begin position="1"/>
        <end position="14"/>
    </location>
</feature>
<comment type="similarity">
    <text evidence="2">Belongs to the prokaryotic ubiquitin-like protein family.</text>
</comment>
<evidence type="ECO:0000256" key="4">
    <source>
        <dbReference type="ARBA" id="ARBA00032321"/>
    </source>
</evidence>
<dbReference type="GO" id="GO:0031386">
    <property type="term" value="F:protein tag activity"/>
    <property type="evidence" value="ECO:0007669"/>
    <property type="project" value="InterPro"/>
</dbReference>
<dbReference type="UniPathway" id="UPA00997"/>
<dbReference type="InterPro" id="IPR008515">
    <property type="entry name" value="Ubiquitin-like_Pup"/>
</dbReference>
<dbReference type="KEGG" id="awe:JG540_07850"/>
<dbReference type="GO" id="GO:0070628">
    <property type="term" value="F:proteasome binding"/>
    <property type="evidence" value="ECO:0007669"/>
    <property type="project" value="InterPro"/>
</dbReference>
<accession>A0A7T7S172</accession>
<dbReference type="EMBL" id="CP066802">
    <property type="protein sequence ID" value="QQM66958.1"/>
    <property type="molecule type" value="Genomic_DNA"/>
</dbReference>
<keyword evidence="7" id="KW-1185">Reference proteome</keyword>
<evidence type="ECO:0000256" key="2">
    <source>
        <dbReference type="ARBA" id="ARBA00010616"/>
    </source>
</evidence>
<dbReference type="GO" id="GO:0019941">
    <property type="term" value="P:modification-dependent protein catabolic process"/>
    <property type="evidence" value="ECO:0007669"/>
    <property type="project" value="InterPro"/>
</dbReference>
<feature type="region of interest" description="Disordered" evidence="5">
    <location>
        <begin position="1"/>
        <end position="28"/>
    </location>
</feature>
<dbReference type="Proteomes" id="UP000595895">
    <property type="component" value="Chromosome"/>
</dbReference>
<dbReference type="AlphaFoldDB" id="A0A7T7S172"/>
<gene>
    <name evidence="6" type="ORF">JG540_07850</name>
</gene>
<dbReference type="GO" id="GO:0070490">
    <property type="term" value="P:protein pupylation"/>
    <property type="evidence" value="ECO:0007669"/>
    <property type="project" value="InterPro"/>
</dbReference>
<reference evidence="6 7" key="1">
    <citation type="submission" date="2020-12" db="EMBL/GenBank/DDBJ databases">
        <authorList>
            <person name="Zhou J."/>
        </authorList>
    </citation>
    <scope>NUCLEOTIDE SEQUENCE [LARGE SCALE GENOMIC DNA]</scope>
    <source>
        <strain evidence="6 7">CCUG 61299</strain>
    </source>
</reference>
<evidence type="ECO:0000313" key="6">
    <source>
        <dbReference type="EMBL" id="QQM66958.1"/>
    </source>
</evidence>
<dbReference type="NCBIfam" id="TIGR03687">
    <property type="entry name" value="pupylate_cterm"/>
    <property type="match status" value="1"/>
</dbReference>
<protein>
    <recommendedName>
        <fullName evidence="3">Prokaryotic ubiquitin-like protein Pup</fullName>
    </recommendedName>
    <alternativeName>
        <fullName evidence="4">Bacterial ubiquitin-like modifier</fullName>
    </alternativeName>
</protein>
<name>A0A7T7S172_9ACTO</name>
<comment type="pathway">
    <text evidence="1">Protein degradation; proteasomal Pup-dependent pathway.</text>
</comment>
<evidence type="ECO:0000256" key="5">
    <source>
        <dbReference type="SAM" id="MobiDB-lite"/>
    </source>
</evidence>
<proteinExistence type="inferred from homology"/>
<evidence type="ECO:0000256" key="1">
    <source>
        <dbReference type="ARBA" id="ARBA00004707"/>
    </source>
</evidence>
<organism evidence="6 7">
    <name type="scientific">Actinomyces weissii</name>
    <dbReference type="NCBI Taxonomy" id="675090"/>
    <lineage>
        <taxon>Bacteria</taxon>
        <taxon>Bacillati</taxon>
        <taxon>Actinomycetota</taxon>
        <taxon>Actinomycetes</taxon>
        <taxon>Actinomycetales</taxon>
        <taxon>Actinomycetaceae</taxon>
        <taxon>Actinomyces</taxon>
    </lineage>
</organism>
<evidence type="ECO:0000256" key="3">
    <source>
        <dbReference type="ARBA" id="ARBA00016748"/>
    </source>
</evidence>
<sequence length="61" mass="6612">MTDRIHAQTSHEEAPEPEPTAPPAAPTTQVQGLDEVLDEITDVLEVNALTFVQGFRQKGGQ</sequence>
<dbReference type="Pfam" id="PF05639">
    <property type="entry name" value="Pup"/>
    <property type="match status" value="1"/>
</dbReference>